<gene>
    <name evidence="7" type="ORF">AB675_7734</name>
</gene>
<comment type="caution">
    <text evidence="7">The sequence shown here is derived from an EMBL/GenBank/DDBJ whole genome shotgun (WGS) entry which is preliminary data.</text>
</comment>
<keyword evidence="8" id="KW-1185">Reference proteome</keyword>
<feature type="region of interest" description="Disordered" evidence="6">
    <location>
        <begin position="429"/>
        <end position="601"/>
    </location>
</feature>
<feature type="compositionally biased region" description="Polar residues" evidence="6">
    <location>
        <begin position="208"/>
        <end position="219"/>
    </location>
</feature>
<evidence type="ECO:0000313" key="8">
    <source>
        <dbReference type="Proteomes" id="UP000038010"/>
    </source>
</evidence>
<dbReference type="OrthoDB" id="4097008at2759"/>
<feature type="compositionally biased region" description="Acidic residues" evidence="6">
    <location>
        <begin position="710"/>
        <end position="724"/>
    </location>
</feature>
<feature type="compositionally biased region" description="Basic and acidic residues" evidence="6">
    <location>
        <begin position="486"/>
        <end position="497"/>
    </location>
</feature>
<feature type="compositionally biased region" description="Basic and acidic residues" evidence="6">
    <location>
        <begin position="353"/>
        <end position="366"/>
    </location>
</feature>
<feature type="compositionally biased region" description="Low complexity" evidence="6">
    <location>
        <begin position="460"/>
        <end position="469"/>
    </location>
</feature>
<protein>
    <recommendedName>
        <fullName evidence="4">Inheritance of peroxisomes protein 1</fullName>
    </recommendedName>
</protein>
<dbReference type="AlphaFoldDB" id="A0A0N0NMD5"/>
<organism evidence="7 8">
    <name type="scientific">Cyphellophora attinorum</name>
    <dbReference type="NCBI Taxonomy" id="1664694"/>
    <lineage>
        <taxon>Eukaryota</taxon>
        <taxon>Fungi</taxon>
        <taxon>Dikarya</taxon>
        <taxon>Ascomycota</taxon>
        <taxon>Pezizomycotina</taxon>
        <taxon>Eurotiomycetes</taxon>
        <taxon>Chaetothyriomycetidae</taxon>
        <taxon>Chaetothyriales</taxon>
        <taxon>Cyphellophoraceae</taxon>
        <taxon>Cyphellophora</taxon>
    </lineage>
</organism>
<evidence type="ECO:0000256" key="6">
    <source>
        <dbReference type="SAM" id="MobiDB-lite"/>
    </source>
</evidence>
<accession>A0A0N0NMD5</accession>
<comment type="function">
    <text evidence="1">Required for peroxisome inheritance.</text>
</comment>
<feature type="compositionally biased region" description="Polar residues" evidence="6">
    <location>
        <begin position="524"/>
        <end position="534"/>
    </location>
</feature>
<sequence>MASSSAYGERPPLQGYRRSFTAPHRQLSYHERAALDKSDADSGVVYEHPHVRIISFAPPNESIVSRNSETHADADYPIDTIETLPWRSRTEDLTATGPMRIEKVQGSVNFLKCGHNFVHSILRNSQCWCVDGESKFVLRKRKLEYYRIELPKETTEERAKVEELKTVLATVLKYEKTPCPFKRAFQVELPDDAITPRRKGKWKARDSSLLSSPDLNTPSVRKWKSSRPSMPYTPPSAFPDSFNKRRTSEFVPDSPITPMSAPVQRRSSVAERRAAFEHMQSSSRPSSRPPSRPQTPTSTSSGHSFEDDGSSDRDRSIEETDSVLESADLEDDGSHPLNGNARVPSPLINETSLHTDNEAEPEREVEIEPTNTSEETDEVFLPEYHEEVAPGEGSAMVADSQGPILDMAEDEGITDVNEPLPDQEHIIDAPNKDVQEETTQQEPAAFEEEAEPVPSNNTDTEAPTTEAEASVLDETASIASTADSFHSTDDIPDHIPDVDPTPLARDHDPFASKQYSHKRDISELTVTASTFSEQADSDPPITPRLIQSSMSDQSWPDIQTPSSYLQDGLRQRQKGARSLSPMPSSHILAPSSSDQRQPSPARFSATVIQKAATIAVTKPLEVVVLVVQILARIAGGATLNDLLNGGLFQQPPQRTTRQHNRNPSFPDRVVAQSDDEEEDDFGVPIRIRTRSWEQRGVPQGGFVPVKEERERDEDVDSLFADDLD</sequence>
<feature type="compositionally biased region" description="Basic and acidic residues" evidence="6">
    <location>
        <begin position="304"/>
        <end position="318"/>
    </location>
</feature>
<dbReference type="STRING" id="1664694.A0A0N0NMD5"/>
<evidence type="ECO:0000256" key="2">
    <source>
        <dbReference type="ARBA" id="ARBA00004421"/>
    </source>
</evidence>
<feature type="compositionally biased region" description="Polar residues" evidence="6">
    <location>
        <begin position="545"/>
        <end position="565"/>
    </location>
</feature>
<reference evidence="7 8" key="1">
    <citation type="submission" date="2015-06" db="EMBL/GenBank/DDBJ databases">
        <title>Draft genome of the ant-associated black yeast Phialophora attae CBS 131958.</title>
        <authorList>
            <person name="Moreno L.F."/>
            <person name="Stielow B.J."/>
            <person name="de Hoog S."/>
            <person name="Vicente V.A."/>
            <person name="Weiss V.A."/>
            <person name="de Vries M."/>
            <person name="Cruz L.M."/>
            <person name="Souza E.M."/>
        </authorList>
    </citation>
    <scope>NUCLEOTIDE SEQUENCE [LARGE SCALE GENOMIC DNA]</scope>
    <source>
        <strain evidence="7 8">CBS 131958</strain>
    </source>
</reference>
<dbReference type="GO" id="GO:0005780">
    <property type="term" value="C:extrinsic component of intraperoxisomal membrane"/>
    <property type="evidence" value="ECO:0007669"/>
    <property type="project" value="InterPro"/>
</dbReference>
<feature type="region of interest" description="Disordered" evidence="6">
    <location>
        <begin position="697"/>
        <end position="724"/>
    </location>
</feature>
<comment type="subcellular location">
    <subcellularLocation>
        <location evidence="2">Peroxisome membrane</location>
        <topology evidence="2">Peripheral membrane protein</topology>
    </subcellularLocation>
</comment>
<feature type="region of interest" description="Disordered" evidence="6">
    <location>
        <begin position="650"/>
        <end position="682"/>
    </location>
</feature>
<dbReference type="EMBL" id="LFJN01000012">
    <property type="protein sequence ID" value="KPI40228.1"/>
    <property type="molecule type" value="Genomic_DNA"/>
</dbReference>
<dbReference type="Pfam" id="PF12634">
    <property type="entry name" value="Inp1"/>
    <property type="match status" value="1"/>
</dbReference>
<evidence type="ECO:0000256" key="1">
    <source>
        <dbReference type="ARBA" id="ARBA00003594"/>
    </source>
</evidence>
<dbReference type="GeneID" id="28740004"/>
<dbReference type="GO" id="GO:0045033">
    <property type="term" value="P:peroxisome inheritance"/>
    <property type="evidence" value="ECO:0007669"/>
    <property type="project" value="InterPro"/>
</dbReference>
<name>A0A0N0NMD5_9EURO</name>
<comment type="similarity">
    <text evidence="3">Belongs to the INP1 family.</text>
</comment>
<proteinExistence type="inferred from homology"/>
<evidence type="ECO:0000256" key="4">
    <source>
        <dbReference type="ARBA" id="ARBA00021397"/>
    </source>
</evidence>
<dbReference type="Proteomes" id="UP000038010">
    <property type="component" value="Unassembled WGS sequence"/>
</dbReference>
<dbReference type="VEuPathDB" id="FungiDB:AB675_7734"/>
<keyword evidence="5" id="KW-0472">Membrane</keyword>
<feature type="region of interest" description="Disordered" evidence="6">
    <location>
        <begin position="196"/>
        <end position="380"/>
    </location>
</feature>
<dbReference type="InterPro" id="IPR024758">
    <property type="entry name" value="Inp1"/>
</dbReference>
<feature type="compositionally biased region" description="Acidic residues" evidence="6">
    <location>
        <begin position="319"/>
        <end position="331"/>
    </location>
</feature>
<evidence type="ECO:0000313" key="7">
    <source>
        <dbReference type="EMBL" id="KPI40228.1"/>
    </source>
</evidence>
<evidence type="ECO:0000256" key="5">
    <source>
        <dbReference type="ARBA" id="ARBA00023136"/>
    </source>
</evidence>
<evidence type="ECO:0000256" key="3">
    <source>
        <dbReference type="ARBA" id="ARBA00010707"/>
    </source>
</evidence>
<dbReference type="RefSeq" id="XP_018000191.1">
    <property type="nucleotide sequence ID" value="XM_018148124.1"/>
</dbReference>